<gene>
    <name evidence="2" type="ORF">CEXT_183981</name>
</gene>
<feature type="signal peptide" evidence="1">
    <location>
        <begin position="1"/>
        <end position="17"/>
    </location>
</feature>
<keyword evidence="3" id="KW-1185">Reference proteome</keyword>
<dbReference type="EMBL" id="BPLR01018099">
    <property type="protein sequence ID" value="GIY96911.1"/>
    <property type="molecule type" value="Genomic_DNA"/>
</dbReference>
<organism evidence="2 3">
    <name type="scientific">Caerostris extrusa</name>
    <name type="common">Bark spider</name>
    <name type="synonym">Caerostris bankana</name>
    <dbReference type="NCBI Taxonomy" id="172846"/>
    <lineage>
        <taxon>Eukaryota</taxon>
        <taxon>Metazoa</taxon>
        <taxon>Ecdysozoa</taxon>
        <taxon>Arthropoda</taxon>
        <taxon>Chelicerata</taxon>
        <taxon>Arachnida</taxon>
        <taxon>Araneae</taxon>
        <taxon>Araneomorphae</taxon>
        <taxon>Entelegynae</taxon>
        <taxon>Araneoidea</taxon>
        <taxon>Araneidae</taxon>
        <taxon>Caerostris</taxon>
    </lineage>
</organism>
<sequence>MSLSLLISLILKGRLKANRDNITPVTTITPAIVFQKARPLEGGRIMVWRTTPARNKSLRTVGFVFVVINGGGTLKYVVFVVELIKPFVSLRYTYIQPICSAMPRQGRI</sequence>
<evidence type="ECO:0000256" key="1">
    <source>
        <dbReference type="SAM" id="SignalP"/>
    </source>
</evidence>
<feature type="chain" id="PRO_5043573780" evidence="1">
    <location>
        <begin position="18"/>
        <end position="108"/>
    </location>
</feature>
<comment type="caution">
    <text evidence="2">The sequence shown here is derived from an EMBL/GenBank/DDBJ whole genome shotgun (WGS) entry which is preliminary data.</text>
</comment>
<accession>A0AAV4XPG2</accession>
<keyword evidence="1" id="KW-0732">Signal</keyword>
<dbReference type="AlphaFoldDB" id="A0AAV4XPG2"/>
<dbReference type="Proteomes" id="UP001054945">
    <property type="component" value="Unassembled WGS sequence"/>
</dbReference>
<evidence type="ECO:0000313" key="3">
    <source>
        <dbReference type="Proteomes" id="UP001054945"/>
    </source>
</evidence>
<proteinExistence type="predicted"/>
<evidence type="ECO:0000313" key="2">
    <source>
        <dbReference type="EMBL" id="GIY96911.1"/>
    </source>
</evidence>
<reference evidence="2 3" key="1">
    <citation type="submission" date="2021-06" db="EMBL/GenBank/DDBJ databases">
        <title>Caerostris extrusa draft genome.</title>
        <authorList>
            <person name="Kono N."/>
            <person name="Arakawa K."/>
        </authorList>
    </citation>
    <scope>NUCLEOTIDE SEQUENCE [LARGE SCALE GENOMIC DNA]</scope>
</reference>
<name>A0AAV4XPG2_CAEEX</name>
<protein>
    <submittedName>
        <fullName evidence="2">Uncharacterized protein</fullName>
    </submittedName>
</protein>